<protein>
    <submittedName>
        <fullName evidence="2">Uncharacterized protein</fullName>
    </submittedName>
</protein>
<accession>A0A0Q9WZ93</accession>
<evidence type="ECO:0000256" key="1">
    <source>
        <dbReference type="SAM" id="MobiDB-lite"/>
    </source>
</evidence>
<evidence type="ECO:0000313" key="3">
    <source>
        <dbReference type="Proteomes" id="UP000007798"/>
    </source>
</evidence>
<sequence length="143" mass="15545">MVAKASRNYCCCCCTAIAATARALKSATTIRINCSEKTATRPRRRSKTKVSNLAESENTELKTQVKANSSKQPAASTQSAKCADDANDYVAATIVPYLLRLGLQHVQQQATFMATPMLTNRLPIMNGMNVYVSLCVGILRARI</sequence>
<name>A0A0Q9WZ93_DROWI</name>
<evidence type="ECO:0000313" key="2">
    <source>
        <dbReference type="EMBL" id="KRF97496.1"/>
    </source>
</evidence>
<feature type="compositionally biased region" description="Polar residues" evidence="1">
    <location>
        <begin position="49"/>
        <end position="79"/>
    </location>
</feature>
<organism evidence="2 3">
    <name type="scientific">Drosophila willistoni</name>
    <name type="common">Fruit fly</name>
    <dbReference type="NCBI Taxonomy" id="7260"/>
    <lineage>
        <taxon>Eukaryota</taxon>
        <taxon>Metazoa</taxon>
        <taxon>Ecdysozoa</taxon>
        <taxon>Arthropoda</taxon>
        <taxon>Hexapoda</taxon>
        <taxon>Insecta</taxon>
        <taxon>Pterygota</taxon>
        <taxon>Neoptera</taxon>
        <taxon>Endopterygota</taxon>
        <taxon>Diptera</taxon>
        <taxon>Brachycera</taxon>
        <taxon>Muscomorpha</taxon>
        <taxon>Ephydroidea</taxon>
        <taxon>Drosophilidae</taxon>
        <taxon>Drosophila</taxon>
        <taxon>Sophophora</taxon>
    </lineage>
</organism>
<dbReference type="AlphaFoldDB" id="A0A0Q9WZ93"/>
<dbReference type="EMBL" id="CH963738">
    <property type="protein sequence ID" value="KRF97496.1"/>
    <property type="molecule type" value="Genomic_DNA"/>
</dbReference>
<keyword evidence="3" id="KW-1185">Reference proteome</keyword>
<dbReference type="Proteomes" id="UP000007798">
    <property type="component" value="Unassembled WGS sequence"/>
</dbReference>
<feature type="region of interest" description="Disordered" evidence="1">
    <location>
        <begin position="37"/>
        <end position="79"/>
    </location>
</feature>
<gene>
    <name evidence="2" type="primary">Dwil\GK26999</name>
    <name evidence="2" type="ORF">Dwil_GK26999</name>
</gene>
<reference evidence="2 3" key="1">
    <citation type="journal article" date="2007" name="Nature">
        <title>Evolution of genes and genomes on the Drosophila phylogeny.</title>
        <authorList>
            <consortium name="Drosophila 12 Genomes Consortium"/>
            <person name="Clark A.G."/>
            <person name="Eisen M.B."/>
            <person name="Smith D.R."/>
            <person name="Bergman C.M."/>
            <person name="Oliver B."/>
            <person name="Markow T.A."/>
            <person name="Kaufman T.C."/>
            <person name="Kellis M."/>
            <person name="Gelbart W."/>
            <person name="Iyer V.N."/>
            <person name="Pollard D.A."/>
            <person name="Sackton T.B."/>
            <person name="Larracuente A.M."/>
            <person name="Singh N.D."/>
            <person name="Abad J.P."/>
            <person name="Abt D.N."/>
            <person name="Adryan B."/>
            <person name="Aguade M."/>
            <person name="Akashi H."/>
            <person name="Anderson W.W."/>
            <person name="Aquadro C.F."/>
            <person name="Ardell D.H."/>
            <person name="Arguello R."/>
            <person name="Artieri C.G."/>
            <person name="Barbash D.A."/>
            <person name="Barker D."/>
            <person name="Barsanti P."/>
            <person name="Batterham P."/>
            <person name="Batzoglou S."/>
            <person name="Begun D."/>
            <person name="Bhutkar A."/>
            <person name="Blanco E."/>
            <person name="Bosak S.A."/>
            <person name="Bradley R.K."/>
            <person name="Brand A.D."/>
            <person name="Brent M.R."/>
            <person name="Brooks A.N."/>
            <person name="Brown R.H."/>
            <person name="Butlin R.K."/>
            <person name="Caggese C."/>
            <person name="Calvi B.R."/>
            <person name="Bernardo de Carvalho A."/>
            <person name="Caspi A."/>
            <person name="Castrezana S."/>
            <person name="Celniker S.E."/>
            <person name="Chang J.L."/>
            <person name="Chapple C."/>
            <person name="Chatterji S."/>
            <person name="Chinwalla A."/>
            <person name="Civetta A."/>
            <person name="Clifton S.W."/>
            <person name="Comeron J.M."/>
            <person name="Costello J.C."/>
            <person name="Coyne J.A."/>
            <person name="Daub J."/>
            <person name="David R.G."/>
            <person name="Delcher A.L."/>
            <person name="Delehaunty K."/>
            <person name="Do C.B."/>
            <person name="Ebling H."/>
            <person name="Edwards K."/>
            <person name="Eickbush T."/>
            <person name="Evans J.D."/>
            <person name="Filipski A."/>
            <person name="Findeiss S."/>
            <person name="Freyhult E."/>
            <person name="Fulton L."/>
            <person name="Fulton R."/>
            <person name="Garcia A.C."/>
            <person name="Gardiner A."/>
            <person name="Garfield D.A."/>
            <person name="Garvin B.E."/>
            <person name="Gibson G."/>
            <person name="Gilbert D."/>
            <person name="Gnerre S."/>
            <person name="Godfrey J."/>
            <person name="Good R."/>
            <person name="Gotea V."/>
            <person name="Gravely B."/>
            <person name="Greenberg A.J."/>
            <person name="Griffiths-Jones S."/>
            <person name="Gross S."/>
            <person name="Guigo R."/>
            <person name="Gustafson E.A."/>
            <person name="Haerty W."/>
            <person name="Hahn M.W."/>
            <person name="Halligan D.L."/>
            <person name="Halpern A.L."/>
            <person name="Halter G.M."/>
            <person name="Han M.V."/>
            <person name="Heger A."/>
            <person name="Hillier L."/>
            <person name="Hinrichs A.S."/>
            <person name="Holmes I."/>
            <person name="Hoskins R.A."/>
            <person name="Hubisz M.J."/>
            <person name="Hultmark D."/>
            <person name="Huntley M.A."/>
            <person name="Jaffe D.B."/>
            <person name="Jagadeeshan S."/>
            <person name="Jeck W.R."/>
            <person name="Johnson J."/>
            <person name="Jones C.D."/>
            <person name="Jordan W.C."/>
            <person name="Karpen G.H."/>
            <person name="Kataoka E."/>
            <person name="Keightley P.D."/>
            <person name="Kheradpour P."/>
            <person name="Kirkness E.F."/>
            <person name="Koerich L.B."/>
            <person name="Kristiansen K."/>
            <person name="Kudrna D."/>
            <person name="Kulathinal R.J."/>
            <person name="Kumar S."/>
            <person name="Kwok R."/>
            <person name="Lander E."/>
            <person name="Langley C.H."/>
            <person name="Lapoint R."/>
            <person name="Lazzaro B.P."/>
            <person name="Lee S.J."/>
            <person name="Levesque L."/>
            <person name="Li R."/>
            <person name="Lin C.F."/>
            <person name="Lin M.F."/>
            <person name="Lindblad-Toh K."/>
            <person name="Llopart A."/>
            <person name="Long M."/>
            <person name="Low L."/>
            <person name="Lozovsky E."/>
            <person name="Lu J."/>
            <person name="Luo M."/>
            <person name="Machado C.A."/>
            <person name="Makalowski W."/>
            <person name="Marzo M."/>
            <person name="Matsuda M."/>
            <person name="Matzkin L."/>
            <person name="McAllister B."/>
            <person name="McBride C.S."/>
            <person name="McKernan B."/>
            <person name="McKernan K."/>
            <person name="Mendez-Lago M."/>
            <person name="Minx P."/>
            <person name="Mollenhauer M.U."/>
            <person name="Montooth K."/>
            <person name="Mount S.M."/>
            <person name="Mu X."/>
            <person name="Myers E."/>
            <person name="Negre B."/>
            <person name="Newfeld S."/>
            <person name="Nielsen R."/>
            <person name="Noor M.A."/>
            <person name="O'Grady P."/>
            <person name="Pachter L."/>
            <person name="Papaceit M."/>
            <person name="Parisi M.J."/>
            <person name="Parisi M."/>
            <person name="Parts L."/>
            <person name="Pedersen J.S."/>
            <person name="Pesole G."/>
            <person name="Phillippy A.M."/>
            <person name="Ponting C.P."/>
            <person name="Pop M."/>
            <person name="Porcelli D."/>
            <person name="Powell J.R."/>
            <person name="Prohaska S."/>
            <person name="Pruitt K."/>
            <person name="Puig M."/>
            <person name="Quesneville H."/>
            <person name="Ram K.R."/>
            <person name="Rand D."/>
            <person name="Rasmussen M.D."/>
            <person name="Reed L.K."/>
            <person name="Reenan R."/>
            <person name="Reily A."/>
            <person name="Remington K.A."/>
            <person name="Rieger T.T."/>
            <person name="Ritchie M.G."/>
            <person name="Robin C."/>
            <person name="Rogers Y.H."/>
            <person name="Rohde C."/>
            <person name="Rozas J."/>
            <person name="Rubenfield M.J."/>
            <person name="Ruiz A."/>
            <person name="Russo S."/>
            <person name="Salzberg S.L."/>
            <person name="Sanchez-Gracia A."/>
            <person name="Saranga D.J."/>
            <person name="Sato H."/>
            <person name="Schaeffer S.W."/>
            <person name="Schatz M.C."/>
            <person name="Schlenke T."/>
            <person name="Schwartz R."/>
            <person name="Segarra C."/>
            <person name="Singh R.S."/>
            <person name="Sirot L."/>
            <person name="Sirota M."/>
            <person name="Sisneros N.B."/>
            <person name="Smith C.D."/>
            <person name="Smith T.F."/>
            <person name="Spieth J."/>
            <person name="Stage D.E."/>
            <person name="Stark A."/>
            <person name="Stephan W."/>
            <person name="Strausberg R.L."/>
            <person name="Strempel S."/>
            <person name="Sturgill D."/>
            <person name="Sutton G."/>
            <person name="Sutton G.G."/>
            <person name="Tao W."/>
            <person name="Teichmann S."/>
            <person name="Tobari Y.N."/>
            <person name="Tomimura Y."/>
            <person name="Tsolas J.M."/>
            <person name="Valente V.L."/>
            <person name="Venter E."/>
            <person name="Venter J.C."/>
            <person name="Vicario S."/>
            <person name="Vieira F.G."/>
            <person name="Vilella A.J."/>
            <person name="Villasante A."/>
            <person name="Walenz B."/>
            <person name="Wang J."/>
            <person name="Wasserman M."/>
            <person name="Watts T."/>
            <person name="Wilson D."/>
            <person name="Wilson R.K."/>
            <person name="Wing R.A."/>
            <person name="Wolfner M.F."/>
            <person name="Wong A."/>
            <person name="Wong G.K."/>
            <person name="Wu C.I."/>
            <person name="Wu G."/>
            <person name="Yamamoto D."/>
            <person name="Yang H.P."/>
            <person name="Yang S.P."/>
            <person name="Yorke J.A."/>
            <person name="Yoshida K."/>
            <person name="Zdobnov E."/>
            <person name="Zhang P."/>
            <person name="Zhang Y."/>
            <person name="Zimin A.V."/>
            <person name="Baldwin J."/>
            <person name="Abdouelleil A."/>
            <person name="Abdulkadir J."/>
            <person name="Abebe A."/>
            <person name="Abera B."/>
            <person name="Abreu J."/>
            <person name="Acer S.C."/>
            <person name="Aftuck L."/>
            <person name="Alexander A."/>
            <person name="An P."/>
            <person name="Anderson E."/>
            <person name="Anderson S."/>
            <person name="Arachi H."/>
            <person name="Azer M."/>
            <person name="Bachantsang P."/>
            <person name="Barry A."/>
            <person name="Bayul T."/>
            <person name="Berlin A."/>
            <person name="Bessette D."/>
            <person name="Bloom T."/>
            <person name="Blye J."/>
            <person name="Boguslavskiy L."/>
            <person name="Bonnet C."/>
            <person name="Boukhgalter B."/>
            <person name="Bourzgui I."/>
            <person name="Brown A."/>
            <person name="Cahill P."/>
            <person name="Channer S."/>
            <person name="Cheshatsang Y."/>
            <person name="Chuda L."/>
            <person name="Citroen M."/>
            <person name="Collymore A."/>
            <person name="Cooke P."/>
            <person name="Costello M."/>
            <person name="D'Aco K."/>
            <person name="Daza R."/>
            <person name="De Haan G."/>
            <person name="DeGray S."/>
            <person name="DeMaso C."/>
            <person name="Dhargay N."/>
            <person name="Dooley K."/>
            <person name="Dooley E."/>
            <person name="Doricent M."/>
            <person name="Dorje P."/>
            <person name="Dorjee K."/>
            <person name="Dupes A."/>
            <person name="Elong R."/>
            <person name="Falk J."/>
            <person name="Farina A."/>
            <person name="Faro S."/>
            <person name="Ferguson D."/>
            <person name="Fisher S."/>
            <person name="Foley C.D."/>
            <person name="Franke A."/>
            <person name="Friedrich D."/>
            <person name="Gadbois L."/>
            <person name="Gearin G."/>
            <person name="Gearin C.R."/>
            <person name="Giannoukos G."/>
            <person name="Goode T."/>
            <person name="Graham J."/>
            <person name="Grandbois E."/>
            <person name="Grewal S."/>
            <person name="Gyaltsen K."/>
            <person name="Hafez N."/>
            <person name="Hagos B."/>
            <person name="Hall J."/>
            <person name="Henson C."/>
            <person name="Hollinger A."/>
            <person name="Honan T."/>
            <person name="Huard M.D."/>
            <person name="Hughes L."/>
            <person name="Hurhula B."/>
            <person name="Husby M.E."/>
            <person name="Kamat A."/>
            <person name="Kanga B."/>
            <person name="Kashin S."/>
            <person name="Khazanovich D."/>
            <person name="Kisner P."/>
            <person name="Lance K."/>
            <person name="Lara M."/>
            <person name="Lee W."/>
            <person name="Lennon N."/>
            <person name="Letendre F."/>
            <person name="LeVine R."/>
            <person name="Lipovsky A."/>
            <person name="Liu X."/>
            <person name="Liu J."/>
            <person name="Liu S."/>
            <person name="Lokyitsang T."/>
            <person name="Lokyitsang Y."/>
            <person name="Lubonja R."/>
            <person name="Lui A."/>
            <person name="MacDonald P."/>
            <person name="Magnisalis V."/>
            <person name="Maru K."/>
            <person name="Matthews C."/>
            <person name="McCusker W."/>
            <person name="McDonough S."/>
            <person name="Mehta T."/>
            <person name="Meldrim J."/>
            <person name="Meneus L."/>
            <person name="Mihai O."/>
            <person name="Mihalev A."/>
            <person name="Mihova T."/>
            <person name="Mittelman R."/>
            <person name="Mlenga V."/>
            <person name="Montmayeur A."/>
            <person name="Mulrain L."/>
            <person name="Navidi A."/>
            <person name="Naylor J."/>
            <person name="Negash T."/>
            <person name="Nguyen T."/>
            <person name="Nguyen N."/>
            <person name="Nicol R."/>
            <person name="Norbu C."/>
            <person name="Norbu N."/>
            <person name="Novod N."/>
            <person name="O'Neill B."/>
            <person name="Osman S."/>
            <person name="Markiewicz E."/>
            <person name="Oyono O.L."/>
            <person name="Patti C."/>
            <person name="Phunkhang P."/>
            <person name="Pierre F."/>
            <person name="Priest M."/>
            <person name="Raghuraman S."/>
            <person name="Rege F."/>
            <person name="Reyes R."/>
            <person name="Rise C."/>
            <person name="Rogov P."/>
            <person name="Ross K."/>
            <person name="Ryan E."/>
            <person name="Settipalli S."/>
            <person name="Shea T."/>
            <person name="Sherpa N."/>
            <person name="Shi L."/>
            <person name="Shih D."/>
            <person name="Sparrow T."/>
            <person name="Spaulding J."/>
            <person name="Stalker J."/>
            <person name="Stange-Thomann N."/>
            <person name="Stavropoulos S."/>
            <person name="Stone C."/>
            <person name="Strader C."/>
            <person name="Tesfaye S."/>
            <person name="Thomson T."/>
            <person name="Thoulutsang Y."/>
            <person name="Thoulutsang D."/>
            <person name="Topham K."/>
            <person name="Topping I."/>
            <person name="Tsamla T."/>
            <person name="Vassiliev H."/>
            <person name="Vo A."/>
            <person name="Wangchuk T."/>
            <person name="Wangdi T."/>
            <person name="Weiand M."/>
            <person name="Wilkinson J."/>
            <person name="Wilson A."/>
            <person name="Yadav S."/>
            <person name="Young G."/>
            <person name="Yu Q."/>
            <person name="Zembek L."/>
            <person name="Zhong D."/>
            <person name="Zimmer A."/>
            <person name="Zwirko Z."/>
            <person name="Jaffe D.B."/>
            <person name="Alvarez P."/>
            <person name="Brockman W."/>
            <person name="Butler J."/>
            <person name="Chin C."/>
            <person name="Gnerre S."/>
            <person name="Grabherr M."/>
            <person name="Kleber M."/>
            <person name="Mauceli E."/>
            <person name="MacCallum I."/>
        </authorList>
    </citation>
    <scope>NUCLEOTIDE SEQUENCE [LARGE SCALE GENOMIC DNA]</scope>
    <source>
        <strain evidence="3">Tucson 14030-0811.24</strain>
    </source>
</reference>
<dbReference type="InParanoid" id="A0A0Q9WZ93"/>
<proteinExistence type="predicted"/>